<accession>A0A3E3JYB0</accession>
<evidence type="ECO:0000313" key="2">
    <source>
        <dbReference type="EMBL" id="RGE84218.1"/>
    </source>
</evidence>
<evidence type="ECO:0008006" key="4">
    <source>
        <dbReference type="Google" id="ProtNLM"/>
    </source>
</evidence>
<feature type="non-terminal residue" evidence="2">
    <location>
        <position position="411"/>
    </location>
</feature>
<feature type="compositionally biased region" description="Low complexity" evidence="1">
    <location>
        <begin position="81"/>
        <end position="94"/>
    </location>
</feature>
<organism evidence="2 3">
    <name type="scientific">Sellimonas intestinalis</name>
    <dbReference type="NCBI Taxonomy" id="1653434"/>
    <lineage>
        <taxon>Bacteria</taxon>
        <taxon>Bacillati</taxon>
        <taxon>Bacillota</taxon>
        <taxon>Clostridia</taxon>
        <taxon>Lachnospirales</taxon>
        <taxon>Lachnospiraceae</taxon>
        <taxon>Sellimonas</taxon>
    </lineage>
</organism>
<name>A0A3E3JYB0_9FIRM</name>
<protein>
    <recommendedName>
        <fullName evidence="4">Collagen-like protein</fullName>
    </recommendedName>
</protein>
<evidence type="ECO:0000256" key="1">
    <source>
        <dbReference type="SAM" id="MobiDB-lite"/>
    </source>
</evidence>
<dbReference type="RefSeq" id="WP_207660073.1">
    <property type="nucleotide sequence ID" value="NZ_QVLX01000030.1"/>
</dbReference>
<dbReference type="Proteomes" id="UP000261080">
    <property type="component" value="Unassembled WGS sequence"/>
</dbReference>
<feature type="non-terminal residue" evidence="2">
    <location>
        <position position="1"/>
    </location>
</feature>
<comment type="caution">
    <text evidence="2">The sequence shown here is derived from an EMBL/GenBank/DDBJ whole genome shotgun (WGS) entry which is preliminary data.</text>
</comment>
<feature type="compositionally biased region" description="Polar residues" evidence="1">
    <location>
        <begin position="38"/>
        <end position="56"/>
    </location>
</feature>
<proteinExistence type="predicted"/>
<feature type="compositionally biased region" description="Basic and acidic residues" evidence="1">
    <location>
        <begin position="57"/>
        <end position="68"/>
    </location>
</feature>
<feature type="region of interest" description="Disordered" evidence="1">
    <location>
        <begin position="1"/>
        <end position="100"/>
    </location>
</feature>
<evidence type="ECO:0000313" key="3">
    <source>
        <dbReference type="Proteomes" id="UP000261080"/>
    </source>
</evidence>
<gene>
    <name evidence="2" type="ORF">DW016_16030</name>
</gene>
<sequence>VKSTEITYQIGSSGVEPPEGQWVPNPPQTSPGQYLWTRKTTTYTNGSQTTEYSVSRNGDDGKDGEDGKPGPAGQDGRGVRSTSVTYQSSSSGTTIPTGVWSSSIPSVSAGKYLWTRTVIEYTDDTSSTLYSVSKMGGNGTDGKGIKSITEYYLASASSSGVTTSTSGWTTKIQTITTSKKYLWNYEVTRYTDDTSTTTSPCIIGVYGDKGATGNGIQSITNYYLATASGSDVTTDTSGWTTTVQTISAAKKYLWNYEVVTYTNGNQSETAPHIIGVYGDQGKPGKDGHDGEDGVDGTDGISMILSNEAVALPCDIEGNPLDYSLATGTAYVYKGASDVSASATWTVSWSGMTGTWTASSRTYKVTGMTADVGKLTIKAVYSGTTLTKVFTVTKALKNIKVNKLSAISGVLG</sequence>
<dbReference type="EMBL" id="QVLX01000030">
    <property type="protein sequence ID" value="RGE84218.1"/>
    <property type="molecule type" value="Genomic_DNA"/>
</dbReference>
<dbReference type="AlphaFoldDB" id="A0A3E3JYB0"/>
<feature type="compositionally biased region" description="Polar residues" evidence="1">
    <location>
        <begin position="1"/>
        <end position="12"/>
    </location>
</feature>
<reference evidence="2 3" key="1">
    <citation type="submission" date="2018-08" db="EMBL/GenBank/DDBJ databases">
        <title>A genome reference for cultivated species of the human gut microbiota.</title>
        <authorList>
            <person name="Zou Y."/>
            <person name="Xue W."/>
            <person name="Luo G."/>
        </authorList>
    </citation>
    <scope>NUCLEOTIDE SEQUENCE [LARGE SCALE GENOMIC DNA]</scope>
    <source>
        <strain evidence="2 3">AF37-2AT</strain>
    </source>
</reference>
<keyword evidence="3" id="KW-1185">Reference proteome</keyword>